<dbReference type="OrthoDB" id="1436925at2"/>
<protein>
    <recommendedName>
        <fullName evidence="4">Viral A-type inclusion protein</fullName>
    </recommendedName>
</protein>
<dbReference type="PROSITE" id="PS51257">
    <property type="entry name" value="PROKAR_LIPOPROTEIN"/>
    <property type="match status" value="1"/>
</dbReference>
<organism evidence="2 3">
    <name type="scientific">Flagellimonas nanhaiensis</name>
    <dbReference type="NCBI Taxonomy" id="2292706"/>
    <lineage>
        <taxon>Bacteria</taxon>
        <taxon>Pseudomonadati</taxon>
        <taxon>Bacteroidota</taxon>
        <taxon>Flavobacteriia</taxon>
        <taxon>Flavobacteriales</taxon>
        <taxon>Flavobacteriaceae</taxon>
        <taxon>Flagellimonas</taxon>
    </lineage>
</organism>
<dbReference type="EMBL" id="QTJX01000002">
    <property type="protein sequence ID" value="RDY59558.1"/>
    <property type="molecule type" value="Genomic_DNA"/>
</dbReference>
<accession>A0A371JPW5</accession>
<keyword evidence="3" id="KW-1185">Reference proteome</keyword>
<reference evidence="2 3" key="1">
    <citation type="submission" date="2018-08" db="EMBL/GenBank/DDBJ databases">
        <title>Muricauda nanhaiensis sp. nov., isolated from seawater of the South China Sea.</title>
        <authorList>
            <person name="Dang Y."/>
        </authorList>
    </citation>
    <scope>NUCLEOTIDE SEQUENCE [LARGE SCALE GENOMIC DNA]</scope>
    <source>
        <strain evidence="2 3">SM1704</strain>
    </source>
</reference>
<comment type="caution">
    <text evidence="2">The sequence shown here is derived from an EMBL/GenBank/DDBJ whole genome shotgun (WGS) entry which is preliminary data.</text>
</comment>
<dbReference type="AlphaFoldDB" id="A0A371JPW5"/>
<feature type="coiled-coil region" evidence="1">
    <location>
        <begin position="105"/>
        <end position="139"/>
    </location>
</feature>
<keyword evidence="1" id="KW-0175">Coiled coil</keyword>
<evidence type="ECO:0000256" key="1">
    <source>
        <dbReference type="SAM" id="Coils"/>
    </source>
</evidence>
<evidence type="ECO:0000313" key="3">
    <source>
        <dbReference type="Proteomes" id="UP000261828"/>
    </source>
</evidence>
<proteinExistence type="predicted"/>
<evidence type="ECO:0000313" key="2">
    <source>
        <dbReference type="EMBL" id="RDY59558.1"/>
    </source>
</evidence>
<gene>
    <name evidence="2" type="ORF">DX873_09285</name>
</gene>
<dbReference type="RefSeq" id="WP_116184172.1">
    <property type="nucleotide sequence ID" value="NZ_QTJX01000002.1"/>
</dbReference>
<sequence length="141" mass="16187">MKKYIPLALSVLFLTIASCKQEKKDDSPTQMEQVMAVHDEVMPKMGKLGKLVGQLKSKVDTTEIGKKYEAAMIDLQDANTSMMDWMRNFGDRFDSDEILNGKELSEQKQQWLNEEEEKVKALKEQINSSIERAEKLLAEEE</sequence>
<evidence type="ECO:0008006" key="4">
    <source>
        <dbReference type="Google" id="ProtNLM"/>
    </source>
</evidence>
<dbReference type="Proteomes" id="UP000261828">
    <property type="component" value="Unassembled WGS sequence"/>
</dbReference>
<name>A0A371JPW5_9FLAO</name>